<dbReference type="OrthoDB" id="9769030at2"/>
<dbReference type="RefSeq" id="WP_010966107.1">
    <property type="nucleotide sequence ID" value="NC_003030.1"/>
</dbReference>
<dbReference type="SUPFAM" id="SSF48452">
    <property type="entry name" value="TPR-like"/>
    <property type="match status" value="1"/>
</dbReference>
<dbReference type="Gene3D" id="1.25.40.10">
    <property type="entry name" value="Tetratricopeptide repeat domain"/>
    <property type="match status" value="3"/>
</dbReference>
<dbReference type="InterPro" id="IPR019734">
    <property type="entry name" value="TPR_rpt"/>
</dbReference>
<dbReference type="PIR" id="C97247">
    <property type="entry name" value="C97247"/>
</dbReference>
<dbReference type="Proteomes" id="UP000000814">
    <property type="component" value="Chromosome"/>
</dbReference>
<dbReference type="PATRIC" id="fig|272562.8.peg.3007"/>
<organism evidence="5 6">
    <name type="scientific">Clostridium acetobutylicum (strain ATCC 824 / DSM 792 / JCM 1419 / IAM 19013 / LMG 5710 / NBRC 13948 / NRRL B-527 / VKM B-1787 / 2291 / W)</name>
    <dbReference type="NCBI Taxonomy" id="272562"/>
    <lineage>
        <taxon>Bacteria</taxon>
        <taxon>Bacillati</taxon>
        <taxon>Bacillota</taxon>
        <taxon>Clostridia</taxon>
        <taxon>Eubacteriales</taxon>
        <taxon>Clostridiaceae</taxon>
        <taxon>Clostridium</taxon>
    </lineage>
</organism>
<protein>
    <submittedName>
        <fullName evidence="5">TPR-repeat-containing protein</fullName>
    </submittedName>
</protein>
<dbReference type="NCBIfam" id="NF047558">
    <property type="entry name" value="TPR_END_plus"/>
    <property type="match status" value="1"/>
</dbReference>
<dbReference type="PANTHER" id="PTHR44943:SF8">
    <property type="entry name" value="TPR REPEAT-CONTAINING PROTEIN MJ0263"/>
    <property type="match status" value="1"/>
</dbReference>
<feature type="chain" id="PRO_5038827094" evidence="4">
    <location>
        <begin position="23"/>
        <end position="332"/>
    </location>
</feature>
<reference evidence="5 6" key="1">
    <citation type="journal article" date="2001" name="J. Bacteriol.">
        <title>Genome sequence and comparative analysis of the solvent-producing bacterium Clostridium acetobutylicum.</title>
        <authorList>
            <person name="Nolling J."/>
            <person name="Breton G."/>
            <person name="Omelchenko M.V."/>
            <person name="Makarova K.S."/>
            <person name="Zeng Q."/>
            <person name="Gibson R."/>
            <person name="Lee H.M."/>
            <person name="Dubois J."/>
            <person name="Qiu D."/>
            <person name="Hitti J."/>
            <person name="Wolf Y.I."/>
            <person name="Tatusov R.L."/>
            <person name="Sabathe F."/>
            <person name="Doucette-Stamm L."/>
            <person name="Soucaille P."/>
            <person name="Daly M.J."/>
            <person name="Bennett G.N."/>
            <person name="Koonin E.V."/>
            <person name="Smith D.R."/>
        </authorList>
    </citation>
    <scope>NUCLEOTIDE SEQUENCE [LARGE SCALE GENOMIC DNA]</scope>
    <source>
        <strain evidence="6">ATCC 824 / DSM 792 / JCM 1419 / LMG 5710 / VKM B-1787</strain>
    </source>
</reference>
<dbReference type="EMBL" id="AE001437">
    <property type="protein sequence ID" value="AAK80766.1"/>
    <property type="molecule type" value="Genomic_DNA"/>
</dbReference>
<dbReference type="Pfam" id="PF12895">
    <property type="entry name" value="ANAPC3"/>
    <property type="match status" value="1"/>
</dbReference>
<sequence>MINYKKKIAALMLLATCLSGCSYDLKDLQHLKSKSSFDTVGIKILCEHKKYSEAMKQIDDYLKKHPDDKVALSEKGYVLVSQDKNEDGLLVLLKVNDKYPNYDVTLNNISWAYNNLKMYKLANKYADLALKQTPNSSEELSNKGTALFGLKNYKAAEKYYDKALEKKSTDKVAIWGKALSLYKEKSYSKSLTYFKKYVIVDSSDIQASYYMEKCYIALNDVDGAIKEFKSDIIADPKNKGNYFALGDMYRKKTDYSSALSCYDTLSEIDPEDPEIYFQKAICLVKSGDKDGACENLKLTLSYDSEYVSDIEEEPAFDALKDYDKFKEILNSK</sequence>
<feature type="signal peptide" evidence="4">
    <location>
        <begin position="1"/>
        <end position="22"/>
    </location>
</feature>
<dbReference type="GeneID" id="44999307"/>
<keyword evidence="1" id="KW-0677">Repeat</keyword>
<dbReference type="SMART" id="SM00028">
    <property type="entry name" value="TPR"/>
    <property type="match status" value="5"/>
</dbReference>
<gene>
    <name evidence="5" type="ordered locus">CA_C2822</name>
</gene>
<evidence type="ECO:0000313" key="5">
    <source>
        <dbReference type="EMBL" id="AAK80766.1"/>
    </source>
</evidence>
<keyword evidence="4" id="KW-0732">Signal</keyword>
<name>Q97FB8_CLOAB</name>
<dbReference type="STRING" id="272562.CA_C2822"/>
<dbReference type="Pfam" id="PF13176">
    <property type="entry name" value="TPR_7"/>
    <property type="match status" value="1"/>
</dbReference>
<feature type="repeat" description="TPR" evidence="3">
    <location>
        <begin position="239"/>
        <end position="272"/>
    </location>
</feature>
<evidence type="ECO:0000256" key="3">
    <source>
        <dbReference type="PROSITE-ProRule" id="PRU00339"/>
    </source>
</evidence>
<dbReference type="HOGENOM" id="CLU_836008_0_0_9"/>
<evidence type="ECO:0000256" key="1">
    <source>
        <dbReference type="ARBA" id="ARBA00022737"/>
    </source>
</evidence>
<dbReference type="PROSITE" id="PS50005">
    <property type="entry name" value="TPR"/>
    <property type="match status" value="2"/>
</dbReference>
<keyword evidence="6" id="KW-1185">Reference proteome</keyword>
<feature type="repeat" description="TPR" evidence="3">
    <location>
        <begin position="137"/>
        <end position="170"/>
    </location>
</feature>
<dbReference type="eggNOG" id="COG0457">
    <property type="taxonomic scope" value="Bacteria"/>
</dbReference>
<evidence type="ECO:0000256" key="4">
    <source>
        <dbReference type="SAM" id="SignalP"/>
    </source>
</evidence>
<dbReference type="PANTHER" id="PTHR44943">
    <property type="entry name" value="CELLULOSE SYNTHASE OPERON PROTEIN C"/>
    <property type="match status" value="1"/>
</dbReference>
<keyword evidence="2 3" id="KW-0802">TPR repeat</keyword>
<dbReference type="InterPro" id="IPR051685">
    <property type="entry name" value="Ycf3/AcsC/BcsC/TPR_MFPF"/>
</dbReference>
<evidence type="ECO:0000313" key="6">
    <source>
        <dbReference type="Proteomes" id="UP000000814"/>
    </source>
</evidence>
<dbReference type="KEGG" id="cac:CA_C2822"/>
<accession>Q97FB8</accession>
<dbReference type="AlphaFoldDB" id="Q97FB8"/>
<evidence type="ECO:0000256" key="2">
    <source>
        <dbReference type="ARBA" id="ARBA00022803"/>
    </source>
</evidence>
<proteinExistence type="predicted"/>
<dbReference type="InterPro" id="IPR011990">
    <property type="entry name" value="TPR-like_helical_dom_sf"/>
</dbReference>